<dbReference type="RefSeq" id="WP_025536668.1">
    <property type="nucleotide sequence ID" value="NZ_JRWP01000073.1"/>
</dbReference>
<dbReference type="AlphaFoldDB" id="A0A0A5HR42"/>
<keyword evidence="1" id="KW-0472">Membrane</keyword>
<dbReference type="OrthoDB" id="9869599at2"/>
<feature type="transmembrane region" description="Helical" evidence="1">
    <location>
        <begin position="81"/>
        <end position="101"/>
    </location>
</feature>
<accession>A0A0A5HR42</accession>
<dbReference type="EMBL" id="JRWP01000073">
    <property type="protein sequence ID" value="KGY06810.1"/>
    <property type="molecule type" value="Genomic_DNA"/>
</dbReference>
<comment type="caution">
    <text evidence="2">The sequence shown here is derived from an EMBL/GenBank/DDBJ whole genome shotgun (WGS) entry which is preliminary data.</text>
</comment>
<sequence length="136" mass="15060">MDWVSILINAILIIWVASLQIRASQSKTDCQNLDPVVQIQNASKKLTSTIKPYAIPLFFIGISGYSLYLEMQVDEPITKLVILKIATLVGLFFANIVLIIGTWHRAQGYKLATKIISDLTGAFSGSKSKENSEQET</sequence>
<evidence type="ECO:0000313" key="3">
    <source>
        <dbReference type="Proteomes" id="UP000030451"/>
    </source>
</evidence>
<feature type="transmembrane region" description="Helical" evidence="1">
    <location>
        <begin position="53"/>
        <end position="69"/>
    </location>
</feature>
<proteinExistence type="predicted"/>
<evidence type="ECO:0000256" key="1">
    <source>
        <dbReference type="SAM" id="Phobius"/>
    </source>
</evidence>
<keyword evidence="1" id="KW-1133">Transmembrane helix</keyword>
<organism evidence="2 3">
    <name type="scientific">Photobacterium sp. (strain ATCC 43367)</name>
    <dbReference type="NCBI Taxonomy" id="379097"/>
    <lineage>
        <taxon>Bacteria</taxon>
        <taxon>Pseudomonadati</taxon>
        <taxon>Pseudomonadota</taxon>
        <taxon>Gammaproteobacteria</taxon>
        <taxon>Vibrionales</taxon>
        <taxon>Vibrionaceae</taxon>
        <taxon>Vibrio</taxon>
        <taxon>Vibrio oreintalis group</taxon>
    </lineage>
</organism>
<name>A0A0A5HR42_PHOS4</name>
<feature type="transmembrane region" description="Helical" evidence="1">
    <location>
        <begin position="6"/>
        <end position="23"/>
    </location>
</feature>
<reference evidence="2 3" key="1">
    <citation type="submission" date="2014-10" db="EMBL/GenBank/DDBJ databases">
        <title>Genome sequencing of Vibrio sinaloensis T08.</title>
        <authorList>
            <person name="Chan K.-G."/>
            <person name="Mohamad N.I."/>
        </authorList>
    </citation>
    <scope>NUCLEOTIDE SEQUENCE [LARGE SCALE GENOMIC DNA]</scope>
    <source>
        <strain evidence="2 3">T08</strain>
    </source>
</reference>
<protein>
    <submittedName>
        <fullName evidence="2">Uncharacterized protein</fullName>
    </submittedName>
</protein>
<gene>
    <name evidence="2" type="ORF">NM06_20495</name>
</gene>
<dbReference type="Proteomes" id="UP000030451">
    <property type="component" value="Unassembled WGS sequence"/>
</dbReference>
<evidence type="ECO:0000313" key="2">
    <source>
        <dbReference type="EMBL" id="KGY06810.1"/>
    </source>
</evidence>
<keyword evidence="1" id="KW-0812">Transmembrane</keyword>